<dbReference type="Proteomes" id="UP001139031">
    <property type="component" value="Unassembled WGS sequence"/>
</dbReference>
<protein>
    <submittedName>
        <fullName evidence="2">Uncharacterized protein</fullName>
    </submittedName>
</protein>
<accession>A0ABS7U5X3</accession>
<gene>
    <name evidence="2" type="ORF">K7C98_41820</name>
</gene>
<name>A0ABS7U5X3_9BACT</name>
<evidence type="ECO:0000313" key="2">
    <source>
        <dbReference type="EMBL" id="MBZ5715809.1"/>
    </source>
</evidence>
<feature type="region of interest" description="Disordered" evidence="1">
    <location>
        <begin position="1"/>
        <end position="26"/>
    </location>
</feature>
<evidence type="ECO:0000313" key="3">
    <source>
        <dbReference type="Proteomes" id="UP001139031"/>
    </source>
</evidence>
<dbReference type="EMBL" id="JAIRAU010000059">
    <property type="protein sequence ID" value="MBZ5715809.1"/>
    <property type="molecule type" value="Genomic_DNA"/>
</dbReference>
<sequence>MQTGRGGAAPSVRVGASWRSRSPRCAGPGGFAGDDVHFHARGHEAVALADGYESGQASRCG</sequence>
<comment type="caution">
    <text evidence="2">The sequence shown here is derived from an EMBL/GenBank/DDBJ whole genome shotgun (WGS) entry which is preliminary data.</text>
</comment>
<evidence type="ECO:0000256" key="1">
    <source>
        <dbReference type="SAM" id="MobiDB-lite"/>
    </source>
</evidence>
<dbReference type="RefSeq" id="WP_224197550.1">
    <property type="nucleotide sequence ID" value="NZ_JAIRAU010000059.1"/>
</dbReference>
<reference evidence="2" key="1">
    <citation type="submission" date="2021-08" db="EMBL/GenBank/DDBJ databases">
        <authorList>
            <person name="Stevens D.C."/>
        </authorList>
    </citation>
    <scope>NUCLEOTIDE SEQUENCE</scope>
    <source>
        <strain evidence="2">DSM 53165</strain>
    </source>
</reference>
<keyword evidence="3" id="KW-1185">Reference proteome</keyword>
<proteinExistence type="predicted"/>
<organism evidence="2 3">
    <name type="scientific">Nannocystis pusilla</name>
    <dbReference type="NCBI Taxonomy" id="889268"/>
    <lineage>
        <taxon>Bacteria</taxon>
        <taxon>Pseudomonadati</taxon>
        <taxon>Myxococcota</taxon>
        <taxon>Polyangia</taxon>
        <taxon>Nannocystales</taxon>
        <taxon>Nannocystaceae</taxon>
        <taxon>Nannocystis</taxon>
    </lineage>
</organism>